<reference evidence="1" key="1">
    <citation type="submission" date="2016-10" db="EMBL/GenBank/DDBJ databases">
        <authorList>
            <person name="de Groot N.N."/>
        </authorList>
    </citation>
    <scope>NUCLEOTIDE SEQUENCE</scope>
</reference>
<dbReference type="PANTHER" id="PTHR42782:SF4">
    <property type="entry name" value="DUF455 DOMAIN-CONTAINING PROTEIN"/>
    <property type="match status" value="1"/>
</dbReference>
<name>A0A1W1CHB0_9ZZZZ</name>
<dbReference type="AlphaFoldDB" id="A0A1W1CHB0"/>
<dbReference type="InterPro" id="IPR009078">
    <property type="entry name" value="Ferritin-like_SF"/>
</dbReference>
<evidence type="ECO:0000313" key="1">
    <source>
        <dbReference type="EMBL" id="SFV65135.1"/>
    </source>
</evidence>
<dbReference type="PANTHER" id="PTHR42782">
    <property type="entry name" value="SI:CH73-314G15.3"/>
    <property type="match status" value="1"/>
</dbReference>
<dbReference type="SUPFAM" id="SSF47240">
    <property type="entry name" value="Ferritin-like"/>
    <property type="match status" value="1"/>
</dbReference>
<dbReference type="EMBL" id="FPHH01000084">
    <property type="protein sequence ID" value="SFV65135.1"/>
    <property type="molecule type" value="Genomic_DNA"/>
</dbReference>
<dbReference type="CDD" id="cd00657">
    <property type="entry name" value="Ferritin_like"/>
    <property type="match status" value="1"/>
</dbReference>
<sequence>MKGFTINFFKELERIIETTSSEEKIERFIRFYELFQTKKLLFVEDFVPKKFENPSYSEICTIVAPQNVPKRTNLTTKEGQINLLHAVAHIEYSAIDLALDAAYRFGNMPYEYYVDWLEVAMDEIRHFLMLESLLDALGAKYGDIEVHNALFEASYKTQTLLERMAVVPRYLEANGLDATPMIVKKLKKLPKNEMLERIVQNLEVILAEEVSHVKKGDIWFKYACEEEGVDENIYFEIIQKYYPRGFLRPNDLNIEARKEAGFSCSELKVMAKKEVCI</sequence>
<proteinExistence type="predicted"/>
<dbReference type="InterPro" id="IPR007402">
    <property type="entry name" value="DUF455"/>
</dbReference>
<accession>A0A1W1CHB0</accession>
<gene>
    <name evidence="1" type="ORF">MNB_SM-5-1348</name>
</gene>
<dbReference type="PIRSF" id="PIRSF012318">
    <property type="entry name" value="UCP012318"/>
    <property type="match status" value="1"/>
</dbReference>
<dbReference type="InterPro" id="IPR011197">
    <property type="entry name" value="UCP012318"/>
</dbReference>
<organism evidence="1">
    <name type="scientific">hydrothermal vent metagenome</name>
    <dbReference type="NCBI Taxonomy" id="652676"/>
    <lineage>
        <taxon>unclassified sequences</taxon>
        <taxon>metagenomes</taxon>
        <taxon>ecological metagenomes</taxon>
    </lineage>
</organism>
<dbReference type="Pfam" id="PF04305">
    <property type="entry name" value="DUF455"/>
    <property type="match status" value="1"/>
</dbReference>
<protein>
    <submittedName>
        <fullName evidence="1">COG2833: uncharacterized protein</fullName>
    </submittedName>
</protein>